<keyword evidence="1" id="KW-0418">Kinase</keyword>
<accession>A0A132C238</accession>
<proteinExistence type="predicted"/>
<protein>
    <submittedName>
        <fullName evidence="1">Aminoglycoside/hydroxyurea antibiotic resistance kinase</fullName>
    </submittedName>
</protein>
<organism evidence="1 2">
    <name type="scientific">Tritonibacter horizontis</name>
    <dbReference type="NCBI Taxonomy" id="1768241"/>
    <lineage>
        <taxon>Bacteria</taxon>
        <taxon>Pseudomonadati</taxon>
        <taxon>Pseudomonadota</taxon>
        <taxon>Alphaproteobacteria</taxon>
        <taxon>Rhodobacterales</taxon>
        <taxon>Paracoccaceae</taxon>
        <taxon>Tritonibacter</taxon>
    </lineage>
</organism>
<dbReference type="InterPro" id="IPR011009">
    <property type="entry name" value="Kinase-like_dom_sf"/>
</dbReference>
<gene>
    <name evidence="1" type="ORF">TRIHO_03970</name>
</gene>
<evidence type="ECO:0000313" key="2">
    <source>
        <dbReference type="Proteomes" id="UP000068382"/>
    </source>
</evidence>
<keyword evidence="2" id="KW-1185">Reference proteome</keyword>
<comment type="caution">
    <text evidence="1">The sequence shown here is derived from an EMBL/GenBank/DDBJ whole genome shotgun (WGS) entry which is preliminary data.</text>
</comment>
<dbReference type="GO" id="GO:0019748">
    <property type="term" value="P:secondary metabolic process"/>
    <property type="evidence" value="ECO:0007669"/>
    <property type="project" value="InterPro"/>
</dbReference>
<dbReference type="Proteomes" id="UP000068382">
    <property type="component" value="Unassembled WGS sequence"/>
</dbReference>
<keyword evidence="1" id="KW-0808">Transferase</keyword>
<dbReference type="GO" id="GO:0016773">
    <property type="term" value="F:phosphotransferase activity, alcohol group as acceptor"/>
    <property type="evidence" value="ECO:0007669"/>
    <property type="project" value="InterPro"/>
</dbReference>
<sequence>MRPASSIPPDTVMRRFALTQAEICAETPMARVWSVRRADGTLAALKLYRAGHLGNEATGLEYLRRCTGDPAVTIHDAGPDAVVMGWLEGPSLGDLARQGDPVQADGDLAAVAQALRLKSLSAAGLLPLTELFRPLLVAKLATPQAQFAQQVASKCLSDLATGRWPVVALHGDLHHDNVILTSGGLRVIDAKGLAGPAAYELANAFRHPRGGAGYALQPAVIARRLSLWSDALDCSSTDLLRWAIAKVALSMVWAGDERPGELAVLRALVREGARSGVE</sequence>
<dbReference type="InterPro" id="IPR006748">
    <property type="entry name" value="NH2Glyco/OHUrea_AB-resist_kin"/>
</dbReference>
<dbReference type="SUPFAM" id="SSF56112">
    <property type="entry name" value="Protein kinase-like (PK-like)"/>
    <property type="match status" value="1"/>
</dbReference>
<dbReference type="AlphaFoldDB" id="A0A132C238"/>
<dbReference type="Gene3D" id="3.90.1200.10">
    <property type="match status" value="1"/>
</dbReference>
<name>A0A132C238_9RHOB</name>
<evidence type="ECO:0000313" key="1">
    <source>
        <dbReference type="EMBL" id="KUP94725.1"/>
    </source>
</evidence>
<reference evidence="1 2" key="1">
    <citation type="submission" date="2015-12" db="EMBL/GenBank/DDBJ databases">
        <title>Genome sequence of the marine Rhodobacteraceae strain O3.65, Candidatus Tritonibacter horizontis.</title>
        <authorList>
            <person name="Poehlein A."/>
            <person name="Giebel H.A."/>
            <person name="Voget S."/>
            <person name="Brinkhoff T."/>
        </authorList>
    </citation>
    <scope>NUCLEOTIDE SEQUENCE [LARGE SCALE GENOMIC DNA]</scope>
    <source>
        <strain evidence="1 2">O3.65</strain>
    </source>
</reference>
<dbReference type="EMBL" id="LPUY01000009">
    <property type="protein sequence ID" value="KUP94725.1"/>
    <property type="molecule type" value="Genomic_DNA"/>
</dbReference>
<dbReference type="Pfam" id="PF04655">
    <property type="entry name" value="APH_6_hur"/>
    <property type="match status" value="1"/>
</dbReference>
<dbReference type="GO" id="GO:0016301">
    <property type="term" value="F:kinase activity"/>
    <property type="evidence" value="ECO:0007669"/>
    <property type="project" value="UniProtKB-KW"/>
</dbReference>